<sequence length="162" mass="17769">MYNYESPFNAVIKLFENPTSPWTVNTLAWYQKGVFGNCEKTGADASDDEDEDSEVSAIAARSSASSDSAYAYNSSTAARAEINGSSPCFLSWSSPAFIWDKSHELRGPRLMLVSPRLILSLANTVHTPPPWLSMVINGSDICTRSSQIAVSIRLDFVLYCVD</sequence>
<reference evidence="1" key="1">
    <citation type="submission" date="2023-03" db="EMBL/GenBank/DDBJ databases">
        <title>Massive genome expansion in bonnet fungi (Mycena s.s.) driven by repeated elements and novel gene families across ecological guilds.</title>
        <authorList>
            <consortium name="Lawrence Berkeley National Laboratory"/>
            <person name="Harder C.B."/>
            <person name="Miyauchi S."/>
            <person name="Viragh M."/>
            <person name="Kuo A."/>
            <person name="Thoen E."/>
            <person name="Andreopoulos B."/>
            <person name="Lu D."/>
            <person name="Skrede I."/>
            <person name="Drula E."/>
            <person name="Henrissat B."/>
            <person name="Morin E."/>
            <person name="Kohler A."/>
            <person name="Barry K."/>
            <person name="LaButti K."/>
            <person name="Morin E."/>
            <person name="Salamov A."/>
            <person name="Lipzen A."/>
            <person name="Mereny Z."/>
            <person name="Hegedus B."/>
            <person name="Baldrian P."/>
            <person name="Stursova M."/>
            <person name="Weitz H."/>
            <person name="Taylor A."/>
            <person name="Grigoriev I.V."/>
            <person name="Nagy L.G."/>
            <person name="Martin F."/>
            <person name="Kauserud H."/>
        </authorList>
    </citation>
    <scope>NUCLEOTIDE SEQUENCE</scope>
    <source>
        <strain evidence="1">CBHHK182m</strain>
    </source>
</reference>
<dbReference type="AlphaFoldDB" id="A0AAD7GHZ2"/>
<proteinExistence type="predicted"/>
<accession>A0AAD7GHZ2</accession>
<dbReference type="EMBL" id="JARKIB010000641">
    <property type="protein sequence ID" value="KAJ7695877.1"/>
    <property type="molecule type" value="Genomic_DNA"/>
</dbReference>
<evidence type="ECO:0000313" key="2">
    <source>
        <dbReference type="Proteomes" id="UP001215598"/>
    </source>
</evidence>
<dbReference type="Proteomes" id="UP001215598">
    <property type="component" value="Unassembled WGS sequence"/>
</dbReference>
<keyword evidence="2" id="KW-1185">Reference proteome</keyword>
<protein>
    <submittedName>
        <fullName evidence="1">Uncharacterized protein</fullName>
    </submittedName>
</protein>
<gene>
    <name evidence="1" type="ORF">B0H16DRAFT_1750500</name>
</gene>
<organism evidence="1 2">
    <name type="scientific">Mycena metata</name>
    <dbReference type="NCBI Taxonomy" id="1033252"/>
    <lineage>
        <taxon>Eukaryota</taxon>
        <taxon>Fungi</taxon>
        <taxon>Dikarya</taxon>
        <taxon>Basidiomycota</taxon>
        <taxon>Agaricomycotina</taxon>
        <taxon>Agaricomycetes</taxon>
        <taxon>Agaricomycetidae</taxon>
        <taxon>Agaricales</taxon>
        <taxon>Marasmiineae</taxon>
        <taxon>Mycenaceae</taxon>
        <taxon>Mycena</taxon>
    </lineage>
</organism>
<name>A0AAD7GHZ2_9AGAR</name>
<comment type="caution">
    <text evidence="1">The sequence shown here is derived from an EMBL/GenBank/DDBJ whole genome shotgun (WGS) entry which is preliminary data.</text>
</comment>
<evidence type="ECO:0000313" key="1">
    <source>
        <dbReference type="EMBL" id="KAJ7695877.1"/>
    </source>
</evidence>